<keyword evidence="3" id="KW-1185">Reference proteome</keyword>
<evidence type="ECO:0000313" key="2">
    <source>
        <dbReference type="EMBL" id="SZX61159.1"/>
    </source>
</evidence>
<evidence type="ECO:0000256" key="1">
    <source>
        <dbReference type="SAM" id="MobiDB-lite"/>
    </source>
</evidence>
<dbReference type="AlphaFoldDB" id="A0A383V8T3"/>
<dbReference type="Proteomes" id="UP000256970">
    <property type="component" value="Unassembled WGS sequence"/>
</dbReference>
<feature type="compositionally biased region" description="Low complexity" evidence="1">
    <location>
        <begin position="44"/>
        <end position="67"/>
    </location>
</feature>
<feature type="region of interest" description="Disordered" evidence="1">
    <location>
        <begin position="31"/>
        <end position="107"/>
    </location>
</feature>
<gene>
    <name evidence="2" type="ORF">BQ4739_LOCUS1682</name>
</gene>
<feature type="compositionally biased region" description="Low complexity" evidence="1">
    <location>
        <begin position="90"/>
        <end position="107"/>
    </location>
</feature>
<evidence type="ECO:0000313" key="3">
    <source>
        <dbReference type="Proteomes" id="UP000256970"/>
    </source>
</evidence>
<name>A0A383V8T3_TETOB</name>
<sequence>MSAPWVILHLACYCYKRHQFLSLVPFKFPSPAAASQPTSPPAGPQQQPEAEGDAPATANTTADNSTPIRSKACTKATRAAPTRSDDEQALQDTAAAPAASAADQPEATATAAVIITRHPASPKPAKPQAANTLPDSSQKQLEAEVVKTDWQQYEMLRACRLQNEKSDWYRSIYN</sequence>
<accession>A0A383V8T3</accession>
<dbReference type="EMBL" id="FNXT01000127">
    <property type="protein sequence ID" value="SZX61159.1"/>
    <property type="molecule type" value="Genomic_DNA"/>
</dbReference>
<protein>
    <submittedName>
        <fullName evidence="2">Uncharacterized protein</fullName>
    </submittedName>
</protein>
<reference evidence="2 3" key="1">
    <citation type="submission" date="2016-10" db="EMBL/GenBank/DDBJ databases">
        <authorList>
            <person name="Cai Z."/>
        </authorList>
    </citation>
    <scope>NUCLEOTIDE SEQUENCE [LARGE SCALE GENOMIC DNA]</scope>
</reference>
<feature type="region of interest" description="Disordered" evidence="1">
    <location>
        <begin position="119"/>
        <end position="140"/>
    </location>
</feature>
<feature type="compositionally biased region" description="Polar residues" evidence="1">
    <location>
        <begin position="131"/>
        <end position="140"/>
    </location>
</feature>
<proteinExistence type="predicted"/>
<organism evidence="2 3">
    <name type="scientific">Tetradesmus obliquus</name>
    <name type="common">Green alga</name>
    <name type="synonym">Acutodesmus obliquus</name>
    <dbReference type="NCBI Taxonomy" id="3088"/>
    <lineage>
        <taxon>Eukaryota</taxon>
        <taxon>Viridiplantae</taxon>
        <taxon>Chlorophyta</taxon>
        <taxon>core chlorophytes</taxon>
        <taxon>Chlorophyceae</taxon>
        <taxon>CS clade</taxon>
        <taxon>Sphaeropleales</taxon>
        <taxon>Scenedesmaceae</taxon>
        <taxon>Tetradesmus</taxon>
    </lineage>
</organism>